<dbReference type="Gene3D" id="2.40.50.140">
    <property type="entry name" value="Nucleic acid-binding proteins"/>
    <property type="match status" value="1"/>
</dbReference>
<name>A0A1J4RRQ3_9BACT</name>
<dbReference type="SMART" id="SM00490">
    <property type="entry name" value="HELICc"/>
    <property type="match status" value="1"/>
</dbReference>
<gene>
    <name evidence="11" type="ORF">AUJ40_00670</name>
</gene>
<accession>A0A1J4RRQ3</accession>
<dbReference type="Proteomes" id="UP000182753">
    <property type="component" value="Unassembled WGS sequence"/>
</dbReference>
<reference evidence="11 12" key="1">
    <citation type="journal article" date="2016" name="Environ. Microbiol.">
        <title>Genomic resolution of a cold subsurface aquifer community provides metabolic insights for novel microbes adapted to high CO concentrations.</title>
        <authorList>
            <person name="Probst A.J."/>
            <person name="Castelle C.J."/>
            <person name="Singh A."/>
            <person name="Brown C.T."/>
            <person name="Anantharaman K."/>
            <person name="Sharon I."/>
            <person name="Hug L.A."/>
            <person name="Burstein D."/>
            <person name="Emerson J.B."/>
            <person name="Thomas B.C."/>
            <person name="Banfield J.F."/>
        </authorList>
    </citation>
    <scope>NUCLEOTIDE SEQUENCE [LARGE SCALE GENOMIC DNA]</scope>
    <source>
        <strain evidence="11">CG1_02_42_45</strain>
    </source>
</reference>
<proteinExistence type="predicted"/>
<dbReference type="CDD" id="cd04488">
    <property type="entry name" value="RecG_wedge_OBF"/>
    <property type="match status" value="1"/>
</dbReference>
<dbReference type="InterPro" id="IPR014001">
    <property type="entry name" value="Helicase_ATP-bd"/>
</dbReference>
<dbReference type="PROSITE" id="PS51194">
    <property type="entry name" value="HELICASE_CTER"/>
    <property type="match status" value="1"/>
</dbReference>
<evidence type="ECO:0000313" key="11">
    <source>
        <dbReference type="EMBL" id="OIN90065.1"/>
    </source>
</evidence>
<dbReference type="Gene3D" id="1.10.150.20">
    <property type="entry name" value="5' to 3' exonuclease, C-terminal subdomain"/>
    <property type="match status" value="1"/>
</dbReference>
<dbReference type="InterPro" id="IPR045562">
    <property type="entry name" value="RecG_dom3_C"/>
</dbReference>
<evidence type="ECO:0000256" key="3">
    <source>
        <dbReference type="ARBA" id="ARBA00022801"/>
    </source>
</evidence>
<dbReference type="InterPro" id="IPR027417">
    <property type="entry name" value="P-loop_NTPase"/>
</dbReference>
<keyword evidence="6" id="KW-0238">DNA-binding</keyword>
<dbReference type="Gene3D" id="3.40.50.300">
    <property type="entry name" value="P-loop containing nucleotide triphosphate hydrolases"/>
    <property type="match status" value="2"/>
</dbReference>
<dbReference type="InterPro" id="IPR011545">
    <property type="entry name" value="DEAD/DEAH_box_helicase_dom"/>
</dbReference>
<keyword evidence="7" id="KW-0234">DNA repair</keyword>
<keyword evidence="3" id="KW-0378">Hydrolase</keyword>
<dbReference type="SUPFAM" id="SSF52540">
    <property type="entry name" value="P-loop containing nucleoside triphosphate hydrolases"/>
    <property type="match status" value="2"/>
</dbReference>
<dbReference type="InterPro" id="IPR001650">
    <property type="entry name" value="Helicase_C-like"/>
</dbReference>
<evidence type="ECO:0000313" key="12">
    <source>
        <dbReference type="Proteomes" id="UP000182753"/>
    </source>
</evidence>
<protein>
    <recommendedName>
        <fullName evidence="8">Probable DNA 3'-5' helicase RecG</fullName>
    </recommendedName>
</protein>
<organism evidence="11 12">
    <name type="scientific">Candidatus Berkelbacteria bacterium CG1_02_42_45</name>
    <dbReference type="NCBI Taxonomy" id="1805036"/>
    <lineage>
        <taxon>Bacteria</taxon>
        <taxon>Candidatus Berkelbacteria</taxon>
    </lineage>
</organism>
<dbReference type="GO" id="GO:0006281">
    <property type="term" value="P:DNA repair"/>
    <property type="evidence" value="ECO:0007669"/>
    <property type="project" value="UniProtKB-KW"/>
</dbReference>
<feature type="domain" description="Helicase ATP-binding" evidence="9">
    <location>
        <begin position="290"/>
        <end position="466"/>
    </location>
</feature>
<keyword evidence="4" id="KW-0347">Helicase</keyword>
<evidence type="ECO:0000256" key="6">
    <source>
        <dbReference type="ARBA" id="ARBA00023125"/>
    </source>
</evidence>
<dbReference type="Pfam" id="PF17191">
    <property type="entry name" value="RecG_wedge"/>
    <property type="match status" value="1"/>
</dbReference>
<dbReference type="InterPro" id="IPR047112">
    <property type="entry name" value="RecG/Mfd"/>
</dbReference>
<dbReference type="PROSITE" id="PS51192">
    <property type="entry name" value="HELICASE_ATP_BIND_1"/>
    <property type="match status" value="1"/>
</dbReference>
<dbReference type="InterPro" id="IPR012340">
    <property type="entry name" value="NA-bd_OB-fold"/>
</dbReference>
<dbReference type="GO" id="GO:0003677">
    <property type="term" value="F:DNA binding"/>
    <property type="evidence" value="ECO:0007669"/>
    <property type="project" value="UniProtKB-KW"/>
</dbReference>
<dbReference type="Pfam" id="PF19833">
    <property type="entry name" value="RecG_dom3_C"/>
    <property type="match status" value="1"/>
</dbReference>
<keyword evidence="1" id="KW-0547">Nucleotide-binding</keyword>
<dbReference type="EMBL" id="MNUJ01000013">
    <property type="protein sequence ID" value="OIN90065.1"/>
    <property type="molecule type" value="Genomic_DNA"/>
</dbReference>
<dbReference type="AlphaFoldDB" id="A0A1J4RRQ3"/>
<feature type="domain" description="Helicase C-terminal" evidence="10">
    <location>
        <begin position="485"/>
        <end position="675"/>
    </location>
</feature>
<dbReference type="PANTHER" id="PTHR47964">
    <property type="entry name" value="ATP-DEPENDENT DNA HELICASE HOMOLOG RECG, CHLOROPLASTIC"/>
    <property type="match status" value="1"/>
</dbReference>
<evidence type="ECO:0000256" key="2">
    <source>
        <dbReference type="ARBA" id="ARBA00022763"/>
    </source>
</evidence>
<dbReference type="GO" id="GO:0005524">
    <property type="term" value="F:ATP binding"/>
    <property type="evidence" value="ECO:0007669"/>
    <property type="project" value="UniProtKB-KW"/>
</dbReference>
<evidence type="ECO:0000256" key="8">
    <source>
        <dbReference type="ARBA" id="ARBA00049819"/>
    </source>
</evidence>
<dbReference type="Pfam" id="PF00271">
    <property type="entry name" value="Helicase_C"/>
    <property type="match status" value="1"/>
</dbReference>
<evidence type="ECO:0000256" key="7">
    <source>
        <dbReference type="ARBA" id="ARBA00023204"/>
    </source>
</evidence>
<keyword evidence="5" id="KW-0067">ATP-binding</keyword>
<dbReference type="SUPFAM" id="SSF50249">
    <property type="entry name" value="Nucleic acid-binding proteins"/>
    <property type="match status" value="1"/>
</dbReference>
<dbReference type="Pfam" id="PF00270">
    <property type="entry name" value="DEAD"/>
    <property type="match status" value="1"/>
</dbReference>
<sequence>MDFETKVQFLHGVGPKIAQRLKKLGVETVHDLLFYFPRRYEDYTVVSKINKLPNTIGEYKTIKVKIINITNRRTSRRRFTVTEAVVADETGSIKIVWFNQPYLTKMLKPGFELILNGKVTFDSFSRQLQMESPNRATKPKIVPIYPETAGIHSYYIAKLESRIENLASKIQEYIPAEIIRENNLLSIQAAISTVHQPENSASLEKAKERMAFDELFLFSLQKQLTKRDIQIHKAPAMQIDEKFLQNFVKKLPFKLTDAQRKSAWQIILDLKGQENLKFKIQNLKLRNSYDKNTTKPMNRLLNGDVGSGKTVVAAIAAAVVVKNGFRVALMAPTEILANQHFSTLSEILEPDKISVGLITGHKKDRCDADVVVGTHALISGKTKIDNIALVIIDEQHRFGVSQRARLLTPYESTNLAKVQNYESNDNETMKQSNNDFFRPHFLSMTATPIPRTMSLVVFADLDVSVIDEMPAGRKKIITKVVAAENRQKSYDFIRGEIKKGHQAFVICPIIAEGDEIQNAKIKDQNYGMDLFEEDRKSVTKEYEKLSKEIFPDLKIARLHGKMPATPRKGGRGLASGGKSKQEIMEAFRNGKYDILVSTSVVEVGVDIPNATVMMIEDAERFGLAQLHQFRGRVGRSHKQSYCLLFSSSGSENVKKRLSYMESVSSGFKLAEKDLELRGPGQLYGYQQSGFWEFKFASISDRIMIEKATEAAKEIADGGIEKYPKLKEKVGETAKHLE</sequence>
<dbReference type="SMART" id="SM00487">
    <property type="entry name" value="DEXDc"/>
    <property type="match status" value="1"/>
</dbReference>
<keyword evidence="2" id="KW-0227">DNA damage</keyword>
<evidence type="ECO:0000256" key="5">
    <source>
        <dbReference type="ARBA" id="ARBA00022840"/>
    </source>
</evidence>
<comment type="caution">
    <text evidence="11">The sequence shown here is derived from an EMBL/GenBank/DDBJ whole genome shotgun (WGS) entry which is preliminary data.</text>
</comment>
<evidence type="ECO:0000259" key="10">
    <source>
        <dbReference type="PROSITE" id="PS51194"/>
    </source>
</evidence>
<evidence type="ECO:0000256" key="4">
    <source>
        <dbReference type="ARBA" id="ARBA00022806"/>
    </source>
</evidence>
<dbReference type="InterPro" id="IPR033454">
    <property type="entry name" value="RecG_wedge"/>
</dbReference>
<evidence type="ECO:0000259" key="9">
    <source>
        <dbReference type="PROSITE" id="PS51192"/>
    </source>
</evidence>
<dbReference type="GO" id="GO:0016787">
    <property type="term" value="F:hydrolase activity"/>
    <property type="evidence" value="ECO:0007669"/>
    <property type="project" value="UniProtKB-KW"/>
</dbReference>
<evidence type="ECO:0000256" key="1">
    <source>
        <dbReference type="ARBA" id="ARBA00022741"/>
    </source>
</evidence>
<dbReference type="PANTHER" id="PTHR47964:SF1">
    <property type="entry name" value="ATP-DEPENDENT DNA HELICASE HOMOLOG RECG, CHLOROPLASTIC"/>
    <property type="match status" value="1"/>
</dbReference>
<dbReference type="GO" id="GO:0003678">
    <property type="term" value="F:DNA helicase activity"/>
    <property type="evidence" value="ECO:0007669"/>
    <property type="project" value="TreeGrafter"/>
</dbReference>